<sequence>MLGKLLRAAYDTATLPVSVAADVVTVGGVLNDRDEAYIATKLKRIGHDVAKVMDDLAS</sequence>
<evidence type="ECO:0000313" key="2">
    <source>
        <dbReference type="Proteomes" id="UP000249453"/>
    </source>
</evidence>
<protein>
    <submittedName>
        <fullName evidence="1">Uncharacterized protein</fullName>
    </submittedName>
</protein>
<reference evidence="1 2" key="1">
    <citation type="submission" date="2018-06" db="EMBL/GenBank/DDBJ databases">
        <title>Genomic Encyclopedia of Type Strains, Phase IV (KMG-IV): sequencing the most valuable type-strain genomes for metagenomic binning, comparative biology and taxonomic classification.</title>
        <authorList>
            <person name="Goeker M."/>
        </authorList>
    </citation>
    <scope>NUCLEOTIDE SEQUENCE [LARGE SCALE GENOMIC DNA]</scope>
    <source>
        <strain evidence="1 2">DSM 26720</strain>
    </source>
</reference>
<dbReference type="AlphaFoldDB" id="A0A364JST0"/>
<dbReference type="RefSeq" id="WP_158527847.1">
    <property type="nucleotide sequence ID" value="NZ_JBHEEY010000010.1"/>
</dbReference>
<dbReference type="OrthoDB" id="8398851at2"/>
<name>A0A364JST0_9HYPH</name>
<organism evidence="1 2">
    <name type="scientific">Falsochrobactrum ovis</name>
    <dbReference type="NCBI Taxonomy" id="1293442"/>
    <lineage>
        <taxon>Bacteria</taxon>
        <taxon>Pseudomonadati</taxon>
        <taxon>Pseudomonadota</taxon>
        <taxon>Alphaproteobacteria</taxon>
        <taxon>Hyphomicrobiales</taxon>
        <taxon>Brucellaceae</taxon>
        <taxon>Falsochrobactrum</taxon>
    </lineage>
</organism>
<comment type="caution">
    <text evidence="1">The sequence shown here is derived from an EMBL/GenBank/DDBJ whole genome shotgun (WGS) entry which is preliminary data.</text>
</comment>
<accession>A0A364JST0</accession>
<evidence type="ECO:0000313" key="1">
    <source>
        <dbReference type="EMBL" id="RAK26364.1"/>
    </source>
</evidence>
<keyword evidence="2" id="KW-1185">Reference proteome</keyword>
<gene>
    <name evidence="1" type="ORF">C7374_11450</name>
</gene>
<proteinExistence type="predicted"/>
<dbReference type="EMBL" id="QLMK01000014">
    <property type="protein sequence ID" value="RAK26364.1"/>
    <property type="molecule type" value="Genomic_DNA"/>
</dbReference>
<dbReference type="Proteomes" id="UP000249453">
    <property type="component" value="Unassembled WGS sequence"/>
</dbReference>